<accession>A0A0E9U7L3</accession>
<protein>
    <submittedName>
        <fullName evidence="1">Uncharacterized protein</fullName>
    </submittedName>
</protein>
<organism evidence="1">
    <name type="scientific">Anguilla anguilla</name>
    <name type="common">European freshwater eel</name>
    <name type="synonym">Muraena anguilla</name>
    <dbReference type="NCBI Taxonomy" id="7936"/>
    <lineage>
        <taxon>Eukaryota</taxon>
        <taxon>Metazoa</taxon>
        <taxon>Chordata</taxon>
        <taxon>Craniata</taxon>
        <taxon>Vertebrata</taxon>
        <taxon>Euteleostomi</taxon>
        <taxon>Actinopterygii</taxon>
        <taxon>Neopterygii</taxon>
        <taxon>Teleostei</taxon>
        <taxon>Anguilliformes</taxon>
        <taxon>Anguillidae</taxon>
        <taxon>Anguilla</taxon>
    </lineage>
</organism>
<reference evidence="1" key="2">
    <citation type="journal article" date="2015" name="Fish Shellfish Immunol.">
        <title>Early steps in the European eel (Anguilla anguilla)-Vibrio vulnificus interaction in the gills: Role of the RtxA13 toxin.</title>
        <authorList>
            <person name="Callol A."/>
            <person name="Pajuelo D."/>
            <person name="Ebbesson L."/>
            <person name="Teles M."/>
            <person name="MacKenzie S."/>
            <person name="Amaro C."/>
        </authorList>
    </citation>
    <scope>NUCLEOTIDE SEQUENCE</scope>
</reference>
<reference evidence="1" key="1">
    <citation type="submission" date="2014-11" db="EMBL/GenBank/DDBJ databases">
        <authorList>
            <person name="Amaro Gonzalez C."/>
        </authorList>
    </citation>
    <scope>NUCLEOTIDE SEQUENCE</scope>
</reference>
<name>A0A0E9U7L3_ANGAN</name>
<sequence>MVQTQCSFKENVFCLFKMLNNG</sequence>
<dbReference type="EMBL" id="GBXM01047412">
    <property type="protein sequence ID" value="JAH61165.1"/>
    <property type="molecule type" value="Transcribed_RNA"/>
</dbReference>
<proteinExistence type="predicted"/>
<dbReference type="AlphaFoldDB" id="A0A0E9U7L3"/>
<evidence type="ECO:0000313" key="1">
    <source>
        <dbReference type="EMBL" id="JAH61165.1"/>
    </source>
</evidence>